<dbReference type="EMBL" id="JAFLVR010000036">
    <property type="protein sequence ID" value="MBO0453687.1"/>
    <property type="molecule type" value="Genomic_DNA"/>
</dbReference>
<name>A0ABS3HJP7_9ENTE</name>
<evidence type="ECO:0000313" key="3">
    <source>
        <dbReference type="Proteomes" id="UP000664495"/>
    </source>
</evidence>
<evidence type="ECO:0000259" key="1">
    <source>
        <dbReference type="Pfam" id="PF13731"/>
    </source>
</evidence>
<sequence>MRSLIRNLFVVVVVLSGIGAGSLSFPEQSIAVRTNTFTGKIDFNMYMDDGSQIPAGKVPTAQVDYGVRRDAAGWKSDNSYVGIFDDFTGLKTITIPYNGSGNFSASEVTTWTYGWDMNPPSPYTERRDTRFHSFHKLRFTNVPSYIRTISAKSTVLGDYSQYTQEYDVYEGPRLTSNLAFNRTEKKGNIEIRYPELTRVASGIFSYQGYPELLPSEEHPNAVEFTISGGRAGANGPHLWNEIVFKNSSVAASGKKITFFMKGFRVMESFVDETGVTLTPPTGFTQGKTTDVKEEQYTHSMSKLPTSYITGGDGYVLQGWYQGPTKPGTLNTTNPPSPTIDYTQSKSIQAFDDEGKITVVYEKRKLHALQEKYIDSSDTSINSGSWDTTDAVADGSNFTGAPAANKTDSLNTDWEYTGWKEGISGPLNNKSVPVSLNNITGNKDIYYIYKKKQHTITEKWVNQSDGSTLVPMAGNPKTSTMDDNDNFTGTASATVTDTGGDVWDYVGWENVTDAPGTVNPSPSYAVNNVKGAKEIRYHYQARSTTASLDLTPTPQIVANNGSVAWSSRLTNTGTSTLNNLTLKATSNWASGLSTPTQVTVTPAGGAPMNIAITPADWVGGFSLTGISIPNAGPNNYADITFTDTATGAVNQVLPAEIEIDGNIATPLTAENFVRIDDPDEPNLKPIGNAGLINIPNFKFGDVEVKPTAQKKELDAASYEAGYKPYIRFMDNESNFGWDLTVKLGQFTSGSKTLPTTTAISLRNGVLMDVQNYNKHNESFGLVKTESTKVIPSDGTTVALTDHSGRGVYHLEYGLNHVELELLAHSGIAGLKYEADMDWTLTTAP</sequence>
<dbReference type="Proteomes" id="UP000664495">
    <property type="component" value="Unassembled WGS sequence"/>
</dbReference>
<keyword evidence="3" id="KW-1185">Reference proteome</keyword>
<feature type="domain" description="WxL" evidence="1">
    <location>
        <begin position="663"/>
        <end position="843"/>
    </location>
</feature>
<comment type="caution">
    <text evidence="2">The sequence shown here is derived from an EMBL/GenBank/DDBJ whole genome shotgun (WGS) entry which is preliminary data.</text>
</comment>
<accession>A0ABS3HJP7</accession>
<protein>
    <submittedName>
        <fullName evidence="2">WxL domain-containing protein</fullName>
    </submittedName>
</protein>
<proteinExistence type="predicted"/>
<dbReference type="Pfam" id="PF13731">
    <property type="entry name" value="WxL"/>
    <property type="match status" value="1"/>
</dbReference>
<dbReference type="InterPro" id="IPR027994">
    <property type="entry name" value="WxL_dom"/>
</dbReference>
<gene>
    <name evidence="2" type="ORF">JZO85_15600</name>
</gene>
<evidence type="ECO:0000313" key="2">
    <source>
        <dbReference type="EMBL" id="MBO0453687.1"/>
    </source>
</evidence>
<reference evidence="2 3" key="1">
    <citation type="submission" date="2021-03" db="EMBL/GenBank/DDBJ databases">
        <title>Enterococcal diversity collection.</title>
        <authorList>
            <person name="Gilmore M.S."/>
            <person name="Schwartzman J."/>
            <person name="Van Tyne D."/>
            <person name="Martin M."/>
            <person name="Earl A.M."/>
            <person name="Manson A.L."/>
            <person name="Straub T."/>
            <person name="Salamzade R."/>
            <person name="Saavedra J."/>
            <person name="Lebreton F."/>
            <person name="Prichula J."/>
            <person name="Schaufler K."/>
            <person name="Gaca A."/>
            <person name="Sgardioli B."/>
            <person name="Wagenaar J."/>
            <person name="Strong T."/>
        </authorList>
    </citation>
    <scope>NUCLEOTIDE SEQUENCE [LARGE SCALE GENOMIC DNA]</scope>
    <source>
        <strain evidence="2 3">MJM16</strain>
    </source>
</reference>
<dbReference type="RefSeq" id="WP_207109451.1">
    <property type="nucleotide sequence ID" value="NZ_JAFLVR010000036.1"/>
</dbReference>
<organism evidence="2 3">
    <name type="scientific">Candidatus Enterococcus murrayae</name>
    <dbReference type="NCBI Taxonomy" id="2815321"/>
    <lineage>
        <taxon>Bacteria</taxon>
        <taxon>Bacillati</taxon>
        <taxon>Bacillota</taxon>
        <taxon>Bacilli</taxon>
        <taxon>Lactobacillales</taxon>
        <taxon>Enterococcaceae</taxon>
        <taxon>Enterococcus</taxon>
    </lineage>
</organism>